<evidence type="ECO:0000313" key="9">
    <source>
        <dbReference type="EMBL" id="GAA1795167.1"/>
    </source>
</evidence>
<evidence type="ECO:0000256" key="3">
    <source>
        <dbReference type="ARBA" id="ARBA00022475"/>
    </source>
</evidence>
<dbReference type="InterPro" id="IPR036259">
    <property type="entry name" value="MFS_trans_sf"/>
</dbReference>
<dbReference type="PANTHER" id="PTHR23513:SF6">
    <property type="entry name" value="MAJOR FACILITATOR SUPERFAMILY ASSOCIATED DOMAIN-CONTAINING PROTEIN"/>
    <property type="match status" value="1"/>
</dbReference>
<feature type="transmembrane region" description="Helical" evidence="7">
    <location>
        <begin position="51"/>
        <end position="74"/>
    </location>
</feature>
<feature type="transmembrane region" description="Helical" evidence="7">
    <location>
        <begin position="296"/>
        <end position="313"/>
    </location>
</feature>
<dbReference type="RefSeq" id="WP_344127931.1">
    <property type="nucleotide sequence ID" value="NZ_BAAALT010000039.1"/>
</dbReference>
<evidence type="ECO:0000256" key="2">
    <source>
        <dbReference type="ARBA" id="ARBA00022448"/>
    </source>
</evidence>
<feature type="transmembrane region" description="Helical" evidence="7">
    <location>
        <begin position="20"/>
        <end position="45"/>
    </location>
</feature>
<feature type="domain" description="Major facilitator superfamily (MFS) profile" evidence="8">
    <location>
        <begin position="224"/>
        <end position="417"/>
    </location>
</feature>
<gene>
    <name evidence="9" type="ORF">GCM10009682_16120</name>
</gene>
<dbReference type="EMBL" id="BAAALT010000039">
    <property type="protein sequence ID" value="GAA1795167.1"/>
    <property type="molecule type" value="Genomic_DNA"/>
</dbReference>
<name>A0ABP4Y0E9_9ACTN</name>
<dbReference type="PROSITE" id="PS50850">
    <property type="entry name" value="MFS"/>
    <property type="match status" value="1"/>
</dbReference>
<keyword evidence="6 7" id="KW-0472">Membrane</keyword>
<comment type="caution">
    <text evidence="9">The sequence shown here is derived from an EMBL/GenBank/DDBJ whole genome shotgun (WGS) entry which is preliminary data.</text>
</comment>
<feature type="transmembrane region" description="Helical" evidence="7">
    <location>
        <begin position="386"/>
        <end position="405"/>
    </location>
</feature>
<dbReference type="Pfam" id="PF05977">
    <property type="entry name" value="MFS_3"/>
    <property type="match status" value="1"/>
</dbReference>
<dbReference type="InterPro" id="IPR020846">
    <property type="entry name" value="MFS_dom"/>
</dbReference>
<evidence type="ECO:0000259" key="8">
    <source>
        <dbReference type="PROSITE" id="PS50850"/>
    </source>
</evidence>
<evidence type="ECO:0000256" key="5">
    <source>
        <dbReference type="ARBA" id="ARBA00022989"/>
    </source>
</evidence>
<dbReference type="InterPro" id="IPR010290">
    <property type="entry name" value="TM_effector"/>
</dbReference>
<sequence>MTTTNAEPARAAMPAGLVRLWTAVGVSSLGDGAFLAAVPLAAATITRDPTAVAAVTAAMYLPWVLVQPFAGALLDRWRFRTVMLTADFLRAAGVGTLAVLVATGQATIPLLAMAAFGMVLGQVFHDGAVHAVVPELVGRDGPVLDRANGRIYSAENAGKQLIGPPLGSLGYAVTPWLPFAADAVSFLISGAALSRIPAELRTPSTGERPAILRAVWSGIRWLALHAQLRLSAVIASAGNLAYNAAWATFVLLATDEHGLDVAAAGFGLLISAYAVGGVLGSPVTGWFNRRLGPSRTILLLALAHGLAWPLIALTANAWLAAPLLAVIGAAQTMTTVTNVGLRQSLAPAELLSRVNAAFRTLVNSASPVGALIGGVVATAYGLRAPLFVAGAALLAVALLAGPALWTRTTSSTDSMSH</sequence>
<feature type="transmembrane region" description="Helical" evidence="7">
    <location>
        <begin position="262"/>
        <end position="284"/>
    </location>
</feature>
<feature type="transmembrane region" description="Helical" evidence="7">
    <location>
        <begin position="361"/>
        <end position="380"/>
    </location>
</feature>
<keyword evidence="2" id="KW-0813">Transport</keyword>
<proteinExistence type="predicted"/>
<dbReference type="SUPFAM" id="SSF103473">
    <property type="entry name" value="MFS general substrate transporter"/>
    <property type="match status" value="1"/>
</dbReference>
<keyword evidence="5 7" id="KW-1133">Transmembrane helix</keyword>
<evidence type="ECO:0000313" key="10">
    <source>
        <dbReference type="Proteomes" id="UP001500218"/>
    </source>
</evidence>
<keyword evidence="4 7" id="KW-0812">Transmembrane</keyword>
<feature type="transmembrane region" description="Helical" evidence="7">
    <location>
        <begin position="94"/>
        <end position="120"/>
    </location>
</feature>
<feature type="transmembrane region" description="Helical" evidence="7">
    <location>
        <begin position="176"/>
        <end position="198"/>
    </location>
</feature>
<dbReference type="Proteomes" id="UP001500218">
    <property type="component" value="Unassembled WGS sequence"/>
</dbReference>
<feature type="transmembrane region" description="Helical" evidence="7">
    <location>
        <begin position="219"/>
        <end position="242"/>
    </location>
</feature>
<comment type="subcellular location">
    <subcellularLocation>
        <location evidence="1">Cell membrane</location>
        <topology evidence="1">Multi-pass membrane protein</topology>
    </subcellularLocation>
</comment>
<reference evidence="10" key="1">
    <citation type="journal article" date="2019" name="Int. J. Syst. Evol. Microbiol.">
        <title>The Global Catalogue of Microorganisms (GCM) 10K type strain sequencing project: providing services to taxonomists for standard genome sequencing and annotation.</title>
        <authorList>
            <consortium name="The Broad Institute Genomics Platform"/>
            <consortium name="The Broad Institute Genome Sequencing Center for Infectious Disease"/>
            <person name="Wu L."/>
            <person name="Ma J."/>
        </authorList>
    </citation>
    <scope>NUCLEOTIDE SEQUENCE [LARGE SCALE GENOMIC DNA]</scope>
    <source>
        <strain evidence="10">JCM 13250</strain>
    </source>
</reference>
<evidence type="ECO:0000256" key="6">
    <source>
        <dbReference type="ARBA" id="ARBA00023136"/>
    </source>
</evidence>
<keyword evidence="3" id="KW-1003">Cell membrane</keyword>
<keyword evidence="10" id="KW-1185">Reference proteome</keyword>
<protein>
    <submittedName>
        <fullName evidence="9">MFS transporter</fullName>
    </submittedName>
</protein>
<dbReference type="CDD" id="cd06173">
    <property type="entry name" value="MFS_MefA_like"/>
    <property type="match status" value="1"/>
</dbReference>
<organism evidence="9 10">
    <name type="scientific">Luedemannella flava</name>
    <dbReference type="NCBI Taxonomy" id="349316"/>
    <lineage>
        <taxon>Bacteria</taxon>
        <taxon>Bacillati</taxon>
        <taxon>Actinomycetota</taxon>
        <taxon>Actinomycetes</taxon>
        <taxon>Micromonosporales</taxon>
        <taxon>Micromonosporaceae</taxon>
        <taxon>Luedemannella</taxon>
    </lineage>
</organism>
<dbReference type="PANTHER" id="PTHR23513">
    <property type="entry name" value="INTEGRAL MEMBRANE EFFLUX PROTEIN-RELATED"/>
    <property type="match status" value="1"/>
</dbReference>
<evidence type="ECO:0000256" key="7">
    <source>
        <dbReference type="SAM" id="Phobius"/>
    </source>
</evidence>
<evidence type="ECO:0000256" key="1">
    <source>
        <dbReference type="ARBA" id="ARBA00004651"/>
    </source>
</evidence>
<evidence type="ECO:0000256" key="4">
    <source>
        <dbReference type="ARBA" id="ARBA00022692"/>
    </source>
</evidence>
<accession>A0ABP4Y0E9</accession>
<dbReference type="Gene3D" id="1.20.1250.20">
    <property type="entry name" value="MFS general substrate transporter like domains"/>
    <property type="match status" value="1"/>
</dbReference>
<feature type="transmembrane region" description="Helical" evidence="7">
    <location>
        <begin position="319"/>
        <end position="341"/>
    </location>
</feature>